<keyword evidence="1" id="KW-0472">Membrane</keyword>
<dbReference type="InterPro" id="IPR026932">
    <property type="entry name" value="MYRF_ICA"/>
</dbReference>
<feature type="transmembrane region" description="Helical" evidence="1">
    <location>
        <begin position="138"/>
        <end position="158"/>
    </location>
</feature>
<keyword evidence="1" id="KW-0812">Transmembrane</keyword>
<gene>
    <name evidence="3" type="ORF">PMAYCL1PPCAC_31245</name>
</gene>
<dbReference type="InterPro" id="IPR030392">
    <property type="entry name" value="S74_ICA"/>
</dbReference>
<protein>
    <recommendedName>
        <fullName evidence="2">Peptidase S74 domain-containing protein</fullName>
    </recommendedName>
</protein>
<dbReference type="GO" id="GO:0005789">
    <property type="term" value="C:endoplasmic reticulum membrane"/>
    <property type="evidence" value="ECO:0007669"/>
    <property type="project" value="TreeGrafter"/>
</dbReference>
<proteinExistence type="predicted"/>
<dbReference type="EMBL" id="BTRK01000006">
    <property type="protein sequence ID" value="GMR61050.1"/>
    <property type="molecule type" value="Genomic_DNA"/>
</dbReference>
<organism evidence="3 4">
    <name type="scientific">Pristionchus mayeri</name>
    <dbReference type="NCBI Taxonomy" id="1317129"/>
    <lineage>
        <taxon>Eukaryota</taxon>
        <taxon>Metazoa</taxon>
        <taxon>Ecdysozoa</taxon>
        <taxon>Nematoda</taxon>
        <taxon>Chromadorea</taxon>
        <taxon>Rhabditida</taxon>
        <taxon>Rhabditina</taxon>
        <taxon>Diplogasteromorpha</taxon>
        <taxon>Diplogasteroidea</taxon>
        <taxon>Neodiplogasteridae</taxon>
        <taxon>Pristionchus</taxon>
    </lineage>
</organism>
<dbReference type="GO" id="GO:0016540">
    <property type="term" value="P:protein autoprocessing"/>
    <property type="evidence" value="ECO:0007669"/>
    <property type="project" value="InterPro"/>
</dbReference>
<accession>A0AAN5IEG6</accession>
<dbReference type="PROSITE" id="PS51688">
    <property type="entry name" value="ICA"/>
    <property type="match status" value="1"/>
</dbReference>
<keyword evidence="1" id="KW-1133">Transmembrane helix</keyword>
<evidence type="ECO:0000313" key="4">
    <source>
        <dbReference type="Proteomes" id="UP001328107"/>
    </source>
</evidence>
<evidence type="ECO:0000313" key="3">
    <source>
        <dbReference type="EMBL" id="GMR61050.1"/>
    </source>
</evidence>
<name>A0AAN5IEG6_9BILA</name>
<feature type="domain" description="Peptidase S74" evidence="2">
    <location>
        <begin position="1"/>
        <end position="62"/>
    </location>
</feature>
<dbReference type="GO" id="GO:0043565">
    <property type="term" value="F:sequence-specific DNA binding"/>
    <property type="evidence" value="ECO:0007669"/>
    <property type="project" value="TreeGrafter"/>
</dbReference>
<dbReference type="PANTHER" id="PTHR13029:SF18">
    <property type="entry name" value="MYELIN REGULATORY FACTOR HOMOLOG 1"/>
    <property type="match status" value="1"/>
</dbReference>
<evidence type="ECO:0000259" key="2">
    <source>
        <dbReference type="PROSITE" id="PS51688"/>
    </source>
</evidence>
<evidence type="ECO:0000256" key="1">
    <source>
        <dbReference type="SAM" id="Phobius"/>
    </source>
</evidence>
<dbReference type="InterPro" id="IPR051577">
    <property type="entry name" value="MRF-like"/>
</dbReference>
<dbReference type="AlphaFoldDB" id="A0AAN5IEG6"/>
<dbReference type="Pfam" id="PF13887">
    <property type="entry name" value="MYRF_ICA"/>
    <property type="match status" value="1"/>
</dbReference>
<dbReference type="GO" id="GO:0003700">
    <property type="term" value="F:DNA-binding transcription factor activity"/>
    <property type="evidence" value="ECO:0007669"/>
    <property type="project" value="TreeGrafter"/>
</dbReference>
<reference evidence="4" key="1">
    <citation type="submission" date="2022-10" db="EMBL/GenBank/DDBJ databases">
        <title>Genome assembly of Pristionchus species.</title>
        <authorList>
            <person name="Yoshida K."/>
            <person name="Sommer R.J."/>
        </authorList>
    </citation>
    <scope>NUCLEOTIDE SEQUENCE [LARGE SCALE GENOMIC DNA]</scope>
    <source>
        <strain evidence="4">RS5460</strain>
    </source>
</reference>
<keyword evidence="4" id="KW-1185">Reference proteome</keyword>
<comment type="caution">
    <text evidence="3">The sequence shown here is derived from an EMBL/GenBank/DDBJ whole genome shotgun (WGS) entry which is preliminary data.</text>
</comment>
<sequence>MGMNEQTRQRFGVIAQELAEIHPKSVNKNGEFLTVNENRMFYDNIATVQELSTMHEALEEKIEGRLSHMQAFFGKIFSRKRQEDGVSVISEDEGKTDRSSLTASYYSLASAFKREIAMQSKEDARINHACSRLTQGTIITLVVVMAICLLSMSALYIFDWHHRNY</sequence>
<dbReference type="Proteomes" id="UP001328107">
    <property type="component" value="Unassembled WGS sequence"/>
</dbReference>
<feature type="non-terminal residue" evidence="3">
    <location>
        <position position="165"/>
    </location>
</feature>
<dbReference type="PANTHER" id="PTHR13029">
    <property type="match status" value="1"/>
</dbReference>
<dbReference type="GO" id="GO:0005634">
    <property type="term" value="C:nucleus"/>
    <property type="evidence" value="ECO:0007669"/>
    <property type="project" value="TreeGrafter"/>
</dbReference>
<dbReference type="GO" id="GO:0045893">
    <property type="term" value="P:positive regulation of DNA-templated transcription"/>
    <property type="evidence" value="ECO:0007669"/>
    <property type="project" value="TreeGrafter"/>
</dbReference>